<feature type="transmembrane region" description="Helical" evidence="7">
    <location>
        <begin position="282"/>
        <end position="303"/>
    </location>
</feature>
<protein>
    <submittedName>
        <fullName evidence="10">ABC transporter permease</fullName>
    </submittedName>
</protein>
<dbReference type="KEGG" id="ten:LPB136_03510"/>
<dbReference type="GO" id="GO:0098797">
    <property type="term" value="C:plasma membrane protein complex"/>
    <property type="evidence" value="ECO:0007669"/>
    <property type="project" value="TreeGrafter"/>
</dbReference>
<proteinExistence type="inferred from homology"/>
<dbReference type="STRING" id="1850252.LPB136_03510"/>
<evidence type="ECO:0000256" key="2">
    <source>
        <dbReference type="ARBA" id="ARBA00005236"/>
    </source>
</evidence>
<name>A0A1L3JH66_9FLAO</name>
<keyword evidence="11" id="KW-1185">Reference proteome</keyword>
<evidence type="ECO:0000313" key="10">
    <source>
        <dbReference type="EMBL" id="APG64486.1"/>
    </source>
</evidence>
<evidence type="ECO:0000259" key="9">
    <source>
        <dbReference type="Pfam" id="PF12704"/>
    </source>
</evidence>
<evidence type="ECO:0000256" key="7">
    <source>
        <dbReference type="SAM" id="Phobius"/>
    </source>
</evidence>
<evidence type="ECO:0000256" key="4">
    <source>
        <dbReference type="ARBA" id="ARBA00022692"/>
    </source>
</evidence>
<keyword evidence="6 7" id="KW-0472">Membrane</keyword>
<feature type="domain" description="MacB-like periplasmic core" evidence="9">
    <location>
        <begin position="20"/>
        <end position="257"/>
    </location>
</feature>
<dbReference type="InterPro" id="IPR003838">
    <property type="entry name" value="ABC3_permease_C"/>
</dbReference>
<reference evidence="10 11" key="1">
    <citation type="submission" date="2016-11" db="EMBL/GenBank/DDBJ databases">
        <title>Tenacibaculum sp. LPB0136, isolated from marine environment.</title>
        <authorList>
            <person name="Kim E."/>
            <person name="Yi H."/>
        </authorList>
    </citation>
    <scope>NUCLEOTIDE SEQUENCE [LARGE SCALE GENOMIC DNA]</scope>
    <source>
        <strain evidence="10 11">LPB0136</strain>
    </source>
</reference>
<dbReference type="Pfam" id="PF02687">
    <property type="entry name" value="FtsX"/>
    <property type="match status" value="1"/>
</dbReference>
<evidence type="ECO:0000256" key="3">
    <source>
        <dbReference type="ARBA" id="ARBA00022475"/>
    </source>
</evidence>
<feature type="transmembrane region" description="Helical" evidence="7">
    <location>
        <begin position="379"/>
        <end position="396"/>
    </location>
</feature>
<gene>
    <name evidence="10" type="ORF">LPB136_03510</name>
</gene>
<dbReference type="GO" id="GO:0044874">
    <property type="term" value="P:lipoprotein localization to outer membrane"/>
    <property type="evidence" value="ECO:0007669"/>
    <property type="project" value="TreeGrafter"/>
</dbReference>
<comment type="similarity">
    <text evidence="2">Belongs to the ABC-4 integral membrane protein family. LolC/E subfamily.</text>
</comment>
<dbReference type="PANTHER" id="PTHR30489:SF0">
    <property type="entry name" value="LIPOPROTEIN-RELEASING SYSTEM TRANSMEMBRANE PROTEIN LOLE"/>
    <property type="match status" value="1"/>
</dbReference>
<keyword evidence="4 7" id="KW-0812">Transmembrane</keyword>
<dbReference type="RefSeq" id="WP_072554813.1">
    <property type="nucleotide sequence ID" value="NZ_CP018155.1"/>
</dbReference>
<comment type="subcellular location">
    <subcellularLocation>
        <location evidence="1">Cell membrane</location>
        <topology evidence="1">Multi-pass membrane protein</topology>
    </subcellularLocation>
</comment>
<organism evidence="10 11">
    <name type="scientific">Tenacibaculum todarodis</name>
    <dbReference type="NCBI Taxonomy" id="1850252"/>
    <lineage>
        <taxon>Bacteria</taxon>
        <taxon>Pseudomonadati</taxon>
        <taxon>Bacteroidota</taxon>
        <taxon>Flavobacteriia</taxon>
        <taxon>Flavobacteriales</taxon>
        <taxon>Flavobacteriaceae</taxon>
        <taxon>Tenacibaculum</taxon>
    </lineage>
</organism>
<dbReference type="AlphaFoldDB" id="A0A1L3JH66"/>
<accession>A0A1L3JH66</accession>
<evidence type="ECO:0000313" key="11">
    <source>
        <dbReference type="Proteomes" id="UP000181898"/>
    </source>
</evidence>
<sequence length="412" mass="44988">MNTNQKIAKVHLTSRFRQLLVAILSVSFGISMYIAMNSFMAGVNNIQTEITFTSMSHIKIYNDLSEDITPIISKPKDSNTILMVNNARNIQYTQGIKNADAIKNELLNLPEINGVALQLNEKVFIRNGVSNTSASLSGIETVNENKLFETAKYIVEGNLSELDKRSDGIILGVGLAQTIGVKTGNTISVSTSEGISKTFKIIGLLESGSKVTDKTSALISIQTARQLFSKNKSYATDVLVNTYDYNNAKTVAEKVRKLTDYKVESWQEGNDQLVSSSLLRDVLAIAVSLTILIVAGFGIYNIMNMTVNEKIKEIAILKAMGFNGKDVIEIFLTQSVAIGLIGGFVGLFLGNVIVQMLDIVPFKIASQNTLPVVYNLKDYVFAFSFGAIITLIAGYLPSRKASKVDPVEILRG</sequence>
<dbReference type="Proteomes" id="UP000181898">
    <property type="component" value="Chromosome"/>
</dbReference>
<feature type="transmembrane region" description="Helical" evidence="7">
    <location>
        <begin position="330"/>
        <end position="354"/>
    </location>
</feature>
<feature type="domain" description="ABC3 transporter permease C-terminal" evidence="8">
    <location>
        <begin position="286"/>
        <end position="406"/>
    </location>
</feature>
<keyword evidence="3" id="KW-1003">Cell membrane</keyword>
<evidence type="ECO:0000256" key="6">
    <source>
        <dbReference type="ARBA" id="ARBA00023136"/>
    </source>
</evidence>
<evidence type="ECO:0000256" key="5">
    <source>
        <dbReference type="ARBA" id="ARBA00022989"/>
    </source>
</evidence>
<dbReference type="EMBL" id="CP018155">
    <property type="protein sequence ID" value="APG64486.1"/>
    <property type="molecule type" value="Genomic_DNA"/>
</dbReference>
<dbReference type="InterPro" id="IPR025857">
    <property type="entry name" value="MacB_PCD"/>
</dbReference>
<dbReference type="PANTHER" id="PTHR30489">
    <property type="entry name" value="LIPOPROTEIN-RELEASING SYSTEM TRANSMEMBRANE PROTEIN LOLE"/>
    <property type="match status" value="1"/>
</dbReference>
<evidence type="ECO:0000259" key="8">
    <source>
        <dbReference type="Pfam" id="PF02687"/>
    </source>
</evidence>
<keyword evidence="5 7" id="KW-1133">Transmembrane helix</keyword>
<dbReference type="OrthoDB" id="9770036at2"/>
<dbReference type="InterPro" id="IPR051447">
    <property type="entry name" value="Lipoprotein-release_system"/>
</dbReference>
<dbReference type="Pfam" id="PF12704">
    <property type="entry name" value="MacB_PCD"/>
    <property type="match status" value="1"/>
</dbReference>
<feature type="transmembrane region" description="Helical" evidence="7">
    <location>
        <begin position="20"/>
        <end position="40"/>
    </location>
</feature>
<evidence type="ECO:0000256" key="1">
    <source>
        <dbReference type="ARBA" id="ARBA00004651"/>
    </source>
</evidence>